<name>A0A839H3W4_9GAMM</name>
<evidence type="ECO:0000256" key="3">
    <source>
        <dbReference type="PROSITE-ProRule" id="PRU00284"/>
    </source>
</evidence>
<evidence type="ECO:0000313" key="6">
    <source>
        <dbReference type="EMBL" id="MBB1124621.1"/>
    </source>
</evidence>
<feature type="transmembrane region" description="Helical" evidence="4">
    <location>
        <begin position="6"/>
        <end position="27"/>
    </location>
</feature>
<dbReference type="RefSeq" id="WP_238787326.1">
    <property type="nucleotide sequence ID" value="NZ_JABVCQ010000001.1"/>
</dbReference>
<dbReference type="PANTHER" id="PTHR32089:SF112">
    <property type="entry name" value="LYSOZYME-LIKE PROTEIN-RELATED"/>
    <property type="match status" value="1"/>
</dbReference>
<feature type="domain" description="Methyl-accepting transducer" evidence="5">
    <location>
        <begin position="69"/>
        <end position="287"/>
    </location>
</feature>
<dbReference type="InterPro" id="IPR004089">
    <property type="entry name" value="MCPsignal_dom"/>
</dbReference>
<dbReference type="GO" id="GO:0007165">
    <property type="term" value="P:signal transduction"/>
    <property type="evidence" value="ECO:0007669"/>
    <property type="project" value="UniProtKB-KW"/>
</dbReference>
<dbReference type="AlphaFoldDB" id="A0A839H3W4"/>
<protein>
    <submittedName>
        <fullName evidence="6">Chemotaxis protein</fullName>
    </submittedName>
</protein>
<organism evidence="6 7">
    <name type="scientific">Thiospirillum jenense</name>
    <dbReference type="NCBI Taxonomy" id="1653858"/>
    <lineage>
        <taxon>Bacteria</taxon>
        <taxon>Pseudomonadati</taxon>
        <taxon>Pseudomonadota</taxon>
        <taxon>Gammaproteobacteria</taxon>
        <taxon>Chromatiales</taxon>
        <taxon>Chromatiaceae</taxon>
        <taxon>Thiospirillum</taxon>
    </lineage>
</organism>
<keyword evidence="7" id="KW-1185">Reference proteome</keyword>
<evidence type="ECO:0000313" key="7">
    <source>
        <dbReference type="Proteomes" id="UP000548632"/>
    </source>
</evidence>
<dbReference type="EMBL" id="JABVCQ010000001">
    <property type="protein sequence ID" value="MBB1124621.1"/>
    <property type="molecule type" value="Genomic_DNA"/>
</dbReference>
<comment type="subcellular location">
    <subcellularLocation>
        <location evidence="1">Membrane</location>
    </subcellularLocation>
</comment>
<reference evidence="6 7" key="1">
    <citation type="journal article" date="2020" name="Arch. Microbiol.">
        <title>The genome sequence of the giant phototrophic gammaproteobacterium Thiospirillum jenense gives insight into its physiological properties and phylogenetic relationships.</title>
        <authorList>
            <person name="Imhoff J.F."/>
            <person name="Meyer T.E."/>
            <person name="Kyndt J.A."/>
        </authorList>
    </citation>
    <scope>NUCLEOTIDE SEQUENCE [LARGE SCALE GENOMIC DNA]</scope>
    <source>
        <strain evidence="6 7">DSM 216</strain>
    </source>
</reference>
<evidence type="ECO:0000256" key="1">
    <source>
        <dbReference type="ARBA" id="ARBA00004370"/>
    </source>
</evidence>
<evidence type="ECO:0000256" key="4">
    <source>
        <dbReference type="SAM" id="Phobius"/>
    </source>
</evidence>
<keyword evidence="2 3" id="KW-0807">Transducer</keyword>
<evidence type="ECO:0000259" key="5">
    <source>
        <dbReference type="PROSITE" id="PS50111"/>
    </source>
</evidence>
<dbReference type="GO" id="GO:0006935">
    <property type="term" value="P:chemotaxis"/>
    <property type="evidence" value="ECO:0007669"/>
    <property type="project" value="UniProtKB-ARBA"/>
</dbReference>
<accession>A0A839H3W4</accession>
<proteinExistence type="predicted"/>
<keyword evidence="4" id="KW-1133">Transmembrane helix</keyword>
<keyword evidence="4" id="KW-0472">Membrane</keyword>
<comment type="caution">
    <text evidence="6">The sequence shown here is derived from an EMBL/GenBank/DDBJ whole genome shotgun (WGS) entry which is preliminary data.</text>
</comment>
<dbReference type="Proteomes" id="UP000548632">
    <property type="component" value="Unassembled WGS sequence"/>
</dbReference>
<sequence length="372" mass="41229">MAVPLVVVLFFAIVQWSAGMLFFRWYFRTTGELREAVSTVCANSACAEARAQGCYLEESLILDHAFQTQLTIAIQDSETATLNVITRVSELNQVVMTLLNYLNTATQTTDNLEEEIHRGINSVSEIGQFVQELPDKLNHDMTAIRDTVAEIRQLEILAVTIKDISKQTNLLALNAAIEAARAGEAGRGFSVVANEVRQLANRATAAANTIEIGLSQALKAVDQSLSLNFVGDLTEQIDQTASAIDAIQHLRDSYTEMSQAYKTLSNAVIQHHATLIEHIADVLGQLQYQDVASQRLGRMQRTLAERNAIISVWMNTLPSESHEAFSLPESLRQLRERYLQEETCHLSVLDQNTEPLADQLDQASAGLKIELF</sequence>
<evidence type="ECO:0000256" key="2">
    <source>
        <dbReference type="ARBA" id="ARBA00023224"/>
    </source>
</evidence>
<dbReference type="GO" id="GO:0016020">
    <property type="term" value="C:membrane"/>
    <property type="evidence" value="ECO:0007669"/>
    <property type="project" value="UniProtKB-SubCell"/>
</dbReference>
<dbReference type="Gene3D" id="1.10.287.950">
    <property type="entry name" value="Methyl-accepting chemotaxis protein"/>
    <property type="match status" value="1"/>
</dbReference>
<dbReference type="SUPFAM" id="SSF58104">
    <property type="entry name" value="Methyl-accepting chemotaxis protein (MCP) signaling domain"/>
    <property type="match status" value="1"/>
</dbReference>
<dbReference type="PROSITE" id="PS50111">
    <property type="entry name" value="CHEMOTAXIS_TRANSDUC_2"/>
    <property type="match status" value="1"/>
</dbReference>
<dbReference type="Pfam" id="PF00015">
    <property type="entry name" value="MCPsignal"/>
    <property type="match status" value="1"/>
</dbReference>
<dbReference type="PANTHER" id="PTHR32089">
    <property type="entry name" value="METHYL-ACCEPTING CHEMOTAXIS PROTEIN MCPB"/>
    <property type="match status" value="1"/>
</dbReference>
<gene>
    <name evidence="6" type="ORF">HUK38_00050</name>
</gene>
<keyword evidence="4" id="KW-0812">Transmembrane</keyword>
<dbReference type="SMART" id="SM00283">
    <property type="entry name" value="MA"/>
    <property type="match status" value="1"/>
</dbReference>